<dbReference type="Proteomes" id="UP001597472">
    <property type="component" value="Unassembled WGS sequence"/>
</dbReference>
<accession>A0ABW5KRA8</accession>
<comment type="caution">
    <text evidence="2">The sequence shown here is derived from an EMBL/GenBank/DDBJ whole genome shotgun (WGS) entry which is preliminary data.</text>
</comment>
<keyword evidence="3" id="KW-1185">Reference proteome</keyword>
<dbReference type="SUPFAM" id="SSF52096">
    <property type="entry name" value="ClpP/crotonase"/>
    <property type="match status" value="1"/>
</dbReference>
<dbReference type="GO" id="GO:0016787">
    <property type="term" value="F:hydrolase activity"/>
    <property type="evidence" value="ECO:0007669"/>
    <property type="project" value="UniProtKB-KW"/>
</dbReference>
<protein>
    <submittedName>
        <fullName evidence="2">S41 family peptidase</fullName>
        <ecNumber evidence="2">3.4.-.-</ecNumber>
    </submittedName>
</protein>
<dbReference type="SMART" id="SM00245">
    <property type="entry name" value="TSPc"/>
    <property type="match status" value="1"/>
</dbReference>
<dbReference type="EC" id="3.4.-.-" evidence="2"/>
<evidence type="ECO:0000313" key="2">
    <source>
        <dbReference type="EMBL" id="MFD2550863.1"/>
    </source>
</evidence>
<dbReference type="PANTHER" id="PTHR32060">
    <property type="entry name" value="TAIL-SPECIFIC PROTEASE"/>
    <property type="match status" value="1"/>
</dbReference>
<dbReference type="RefSeq" id="WP_376891786.1">
    <property type="nucleotide sequence ID" value="NZ_JBHULS010000001.1"/>
</dbReference>
<name>A0ABW5KRA8_9FLAO</name>
<gene>
    <name evidence="2" type="ORF">ACFSQP_03435</name>
</gene>
<dbReference type="Pfam" id="PF03572">
    <property type="entry name" value="Peptidase_S41"/>
    <property type="match status" value="1"/>
</dbReference>
<keyword evidence="2" id="KW-0378">Hydrolase</keyword>
<sequence length="527" mass="60158">MKPHLILAALCFLLFNACKSVKKHNMLVASLHPVQHLHEDVDAVHKKLKKHHPRLYQYISKSALDFKFDSLKLSISKPLSSAEFYEKLAPVLMAVKQGHIGVAPPQKWFTKSERRVLGKSKFEFYDLEFKYLDSALYVSNTKPDSLLLGSQVLAVGGDPVSTLIEKYKTLFASDGYNTTLFNRQIGSSFHKLYFRDQGFSDSLQVTFKKSDSVFTRMFRRIPKDTPQTERSNKTHVTENIKQLTRTEKLRKKQIAREKRQRDKIYGLEKEAGIYTRNFNFAPADSSVAIMKIRAFSNGNYKRFYKQSFALLDSLKTPHLILDLRDNGGGRISEIAYLFRFLAREDYQFINPSQVTSRLPILDYAFSNGAPVSLKIVAGVFSPFIATHNLIKTKKINDTIYYRFRYSKTQSPFKKAFKGHMYVLINGNSFSASAILATNLHGHKLATFIGEETGGAYNGTVAGLFKIYNLPHSRIKVRLGIMQIEAPFKTEPDGYGIKPDVSIKPTWQDIVNKNDPELEWLLEAINKH</sequence>
<evidence type="ECO:0000313" key="3">
    <source>
        <dbReference type="Proteomes" id="UP001597472"/>
    </source>
</evidence>
<proteinExistence type="predicted"/>
<dbReference type="EMBL" id="JBHULS010000001">
    <property type="protein sequence ID" value="MFD2550863.1"/>
    <property type="molecule type" value="Genomic_DNA"/>
</dbReference>
<dbReference type="InterPro" id="IPR005151">
    <property type="entry name" value="Tail-specific_protease"/>
</dbReference>
<dbReference type="PANTHER" id="PTHR32060:SF30">
    <property type="entry name" value="CARBOXY-TERMINAL PROCESSING PROTEASE CTPA"/>
    <property type="match status" value="1"/>
</dbReference>
<feature type="domain" description="Tail specific protease" evidence="1">
    <location>
        <begin position="330"/>
        <end position="503"/>
    </location>
</feature>
<dbReference type="InterPro" id="IPR029045">
    <property type="entry name" value="ClpP/crotonase-like_dom_sf"/>
</dbReference>
<organism evidence="2 3">
    <name type="scientific">Bizionia sediminis</name>
    <dbReference type="NCBI Taxonomy" id="1737064"/>
    <lineage>
        <taxon>Bacteria</taxon>
        <taxon>Pseudomonadati</taxon>
        <taxon>Bacteroidota</taxon>
        <taxon>Flavobacteriia</taxon>
        <taxon>Flavobacteriales</taxon>
        <taxon>Flavobacteriaceae</taxon>
        <taxon>Bizionia</taxon>
    </lineage>
</organism>
<dbReference type="CDD" id="cd06567">
    <property type="entry name" value="Peptidase_S41"/>
    <property type="match status" value="1"/>
</dbReference>
<evidence type="ECO:0000259" key="1">
    <source>
        <dbReference type="SMART" id="SM00245"/>
    </source>
</evidence>
<dbReference type="Gene3D" id="3.90.226.10">
    <property type="entry name" value="2-enoyl-CoA Hydratase, Chain A, domain 1"/>
    <property type="match status" value="1"/>
</dbReference>
<reference evidence="3" key="1">
    <citation type="journal article" date="2019" name="Int. J. Syst. Evol. Microbiol.">
        <title>The Global Catalogue of Microorganisms (GCM) 10K type strain sequencing project: providing services to taxonomists for standard genome sequencing and annotation.</title>
        <authorList>
            <consortium name="The Broad Institute Genomics Platform"/>
            <consortium name="The Broad Institute Genome Sequencing Center for Infectious Disease"/>
            <person name="Wu L."/>
            <person name="Ma J."/>
        </authorList>
    </citation>
    <scope>NUCLEOTIDE SEQUENCE [LARGE SCALE GENOMIC DNA]</scope>
    <source>
        <strain evidence="3">KCTC 42587</strain>
    </source>
</reference>